<name>D4D829_TRIVH</name>
<evidence type="ECO:0000256" key="1">
    <source>
        <dbReference type="SAM" id="MobiDB-lite"/>
    </source>
</evidence>
<dbReference type="KEGG" id="tve:TRV_03264"/>
<accession>D4D829</accession>
<gene>
    <name evidence="2" type="ORF">TRV_03264</name>
</gene>
<keyword evidence="3" id="KW-1185">Reference proteome</keyword>
<dbReference type="EMBL" id="ACYE01000167">
    <property type="protein sequence ID" value="EFE41989.1"/>
    <property type="molecule type" value="Genomic_DNA"/>
</dbReference>
<dbReference type="RefSeq" id="XP_003022607.1">
    <property type="nucleotide sequence ID" value="XM_003022561.1"/>
</dbReference>
<organism evidence="2 3">
    <name type="scientific">Trichophyton verrucosum (strain HKI 0517)</name>
    <dbReference type="NCBI Taxonomy" id="663202"/>
    <lineage>
        <taxon>Eukaryota</taxon>
        <taxon>Fungi</taxon>
        <taxon>Dikarya</taxon>
        <taxon>Ascomycota</taxon>
        <taxon>Pezizomycotina</taxon>
        <taxon>Eurotiomycetes</taxon>
        <taxon>Eurotiomycetidae</taxon>
        <taxon>Onygenales</taxon>
        <taxon>Arthrodermataceae</taxon>
        <taxon>Trichophyton</taxon>
    </lineage>
</organism>
<sequence>MRRRSPFEPQRPNGREARDDNGGSTERRKRRRKEETKKGRRKHEERRGTGDKGVFVRATLTHVIFRLLGSLTAIVPEILTYIDIDINIKNPNPHSCTACHFGSVLCLDLVACHRHLDQLQLLPQRGRRRETPGEEEEQEGTARVSPILPQPTWSATVSHNADEAMECPLFLVGGHVWGCRWKEEEVDSHNTTTTTKYRPNLLEPVHLREVRGKLPKGQKRETLVWEGRSVCFYVASPLGSSG</sequence>
<comment type="caution">
    <text evidence="2">The sequence shown here is derived from an EMBL/GenBank/DDBJ whole genome shotgun (WGS) entry which is preliminary data.</text>
</comment>
<feature type="region of interest" description="Disordered" evidence="1">
    <location>
        <begin position="123"/>
        <end position="146"/>
    </location>
</feature>
<reference evidence="3" key="1">
    <citation type="journal article" date="2011" name="Genome Biol.">
        <title>Comparative and functional genomics provide insights into the pathogenicity of dermatophytic fungi.</title>
        <authorList>
            <person name="Burmester A."/>
            <person name="Shelest E."/>
            <person name="Gloeckner G."/>
            <person name="Heddergott C."/>
            <person name="Schindler S."/>
            <person name="Staib P."/>
            <person name="Heidel A."/>
            <person name="Felder M."/>
            <person name="Petzold A."/>
            <person name="Szafranski K."/>
            <person name="Feuermann M."/>
            <person name="Pedruzzi I."/>
            <person name="Priebe S."/>
            <person name="Groth M."/>
            <person name="Winkler R."/>
            <person name="Li W."/>
            <person name="Kniemeyer O."/>
            <person name="Schroeckh V."/>
            <person name="Hertweck C."/>
            <person name="Hube B."/>
            <person name="White T.C."/>
            <person name="Platzer M."/>
            <person name="Guthke R."/>
            <person name="Heitman J."/>
            <person name="Woestemeyer J."/>
            <person name="Zipfel P.F."/>
            <person name="Monod M."/>
            <person name="Brakhage A.A."/>
        </authorList>
    </citation>
    <scope>NUCLEOTIDE SEQUENCE [LARGE SCALE GENOMIC DNA]</scope>
    <source>
        <strain evidence="3">HKI 0517</strain>
    </source>
</reference>
<evidence type="ECO:0000313" key="3">
    <source>
        <dbReference type="Proteomes" id="UP000008383"/>
    </source>
</evidence>
<dbReference type="Proteomes" id="UP000008383">
    <property type="component" value="Unassembled WGS sequence"/>
</dbReference>
<protein>
    <submittedName>
        <fullName evidence="2">Uncharacterized protein</fullName>
    </submittedName>
</protein>
<feature type="region of interest" description="Disordered" evidence="1">
    <location>
        <begin position="1"/>
        <end position="49"/>
    </location>
</feature>
<dbReference type="AlphaFoldDB" id="D4D829"/>
<proteinExistence type="predicted"/>
<feature type="compositionally biased region" description="Basic residues" evidence="1">
    <location>
        <begin position="27"/>
        <end position="44"/>
    </location>
</feature>
<dbReference type="GeneID" id="9581266"/>
<evidence type="ECO:0000313" key="2">
    <source>
        <dbReference type="EMBL" id="EFE41989.1"/>
    </source>
</evidence>
<dbReference type="HOGENOM" id="CLU_1147891_0_0_1"/>